<dbReference type="OrthoDB" id="9770040at2"/>
<keyword evidence="3" id="KW-1185">Reference proteome</keyword>
<sequence>MSEPINATKHYKYYPDEKNVPPFLAYGFRPIFLILPWYMVVCMLLWGLVFQGTLSFPWMKNPVVWHIYELVFGVGFAGIMAFIFTGLPELFPGLVPIIGKRLMNIMALWIAGRVSFWFMDILTIWVVGALNLALSLVIIAWAFKPVVLDPLQRHASIAYTIVVITFLQGAFFLSHGGYIVWEAMAILKASVGAFMVLIVLALRRVNMEAINEILTHEKIDDVFVAKPYRYNLAVFCIALFSVVEFFSPSNSMLSWLAFAAGASSLGIINDYNLPYTPIFFKPFTLYLASIVVFLGLGYLALGWSHLMGLGMENHMRHLLTSGAFGLSFFMVMVIIAYVHTGRVLRSYPWIAFGVLMLCASALLRAGVAFFPEMYSAFMGSSILLWIAPFILFFFKTRLFLLSSRADGIKG</sequence>
<feature type="transmembrane region" description="Helical" evidence="1">
    <location>
        <begin position="155"/>
        <end position="173"/>
    </location>
</feature>
<name>D1B3A1_SULD5</name>
<feature type="transmembrane region" description="Helical" evidence="1">
    <location>
        <begin position="179"/>
        <end position="202"/>
    </location>
</feature>
<feature type="transmembrane region" description="Helical" evidence="1">
    <location>
        <begin position="350"/>
        <end position="370"/>
    </location>
</feature>
<evidence type="ECO:0000313" key="2">
    <source>
        <dbReference type="EMBL" id="ACZ12571.1"/>
    </source>
</evidence>
<feature type="transmembrane region" description="Helical" evidence="1">
    <location>
        <begin position="283"/>
        <end position="306"/>
    </location>
</feature>
<organism evidence="2 3">
    <name type="scientific">Sulfurospirillum deleyianum (strain ATCC 51133 / DSM 6946 / 5175)</name>
    <dbReference type="NCBI Taxonomy" id="525898"/>
    <lineage>
        <taxon>Bacteria</taxon>
        <taxon>Pseudomonadati</taxon>
        <taxon>Campylobacterota</taxon>
        <taxon>Epsilonproteobacteria</taxon>
        <taxon>Campylobacterales</taxon>
        <taxon>Sulfurospirillaceae</taxon>
        <taxon>Sulfurospirillum</taxon>
    </lineage>
</organism>
<protein>
    <submittedName>
        <fullName evidence="2">NnrS family protein</fullName>
    </submittedName>
</protein>
<dbReference type="AlphaFoldDB" id="D1B3A1"/>
<accession>D1B3A1</accession>
<keyword evidence="1" id="KW-0472">Membrane</keyword>
<evidence type="ECO:0000313" key="3">
    <source>
        <dbReference type="Proteomes" id="UP000002222"/>
    </source>
</evidence>
<dbReference type="RefSeq" id="WP_012857321.1">
    <property type="nucleotide sequence ID" value="NC_013512.1"/>
</dbReference>
<dbReference type="STRING" id="525898.Sdel_1555"/>
<feature type="transmembrane region" description="Helical" evidence="1">
    <location>
        <begin position="376"/>
        <end position="394"/>
    </location>
</feature>
<keyword evidence="1" id="KW-1133">Transmembrane helix</keyword>
<feature type="transmembrane region" description="Helical" evidence="1">
    <location>
        <begin position="124"/>
        <end position="143"/>
    </location>
</feature>
<evidence type="ECO:0000256" key="1">
    <source>
        <dbReference type="SAM" id="Phobius"/>
    </source>
</evidence>
<dbReference type="KEGG" id="sdl:Sdel_1555"/>
<proteinExistence type="predicted"/>
<feature type="transmembrane region" description="Helical" evidence="1">
    <location>
        <begin position="31"/>
        <end position="50"/>
    </location>
</feature>
<dbReference type="eggNOG" id="COG3213">
    <property type="taxonomic scope" value="Bacteria"/>
</dbReference>
<dbReference type="HOGENOM" id="CLU_041785_1_0_7"/>
<reference evidence="3" key="1">
    <citation type="submission" date="2009-11" db="EMBL/GenBank/DDBJ databases">
        <title>The complete genome of Sulfurospirillum deleyianum DSM 6946.</title>
        <authorList>
            <consortium name="US DOE Joint Genome Institute (JGI-PGF)"/>
            <person name="Lucas S."/>
            <person name="Copeland A."/>
            <person name="Lapidus A."/>
            <person name="Glavina del Rio T."/>
            <person name="Dalin E."/>
            <person name="Tice H."/>
            <person name="Bruce D."/>
            <person name="Goodwin L."/>
            <person name="Pitluck S."/>
            <person name="Kyrpides N."/>
            <person name="Mavromatis K."/>
            <person name="Ivanova N."/>
            <person name="Ovchinnikova G."/>
            <person name="Munk A.C."/>
            <person name="Lu M."/>
            <person name="Brettin T."/>
            <person name="Detter J.C."/>
            <person name="Han C."/>
            <person name="Tapia R."/>
            <person name="Larimer F."/>
            <person name="Land M."/>
            <person name="Hauser L."/>
            <person name="Markowitz V."/>
            <person name="Cheng J.F."/>
            <person name="Hugenholtz P."/>
            <person name="Woyke T."/>
            <person name="Wu D."/>
            <person name="Aumann P."/>
            <person name="Schneider S."/>
            <person name="Lang E."/>
            <person name="Spring S."/>
            <person name="Klenk H.P."/>
            <person name="Eisen J.A."/>
        </authorList>
    </citation>
    <scope>NUCLEOTIDE SEQUENCE [LARGE SCALE GENOMIC DNA]</scope>
    <source>
        <strain evidence="3">ATCC 51133 / DSM 6946 / 5175</strain>
    </source>
</reference>
<dbReference type="Pfam" id="PF05940">
    <property type="entry name" value="NnrS"/>
    <property type="match status" value="1"/>
</dbReference>
<feature type="transmembrane region" description="Helical" evidence="1">
    <location>
        <begin position="228"/>
        <end position="246"/>
    </location>
</feature>
<keyword evidence="1" id="KW-0812">Transmembrane</keyword>
<dbReference type="InterPro" id="IPR010266">
    <property type="entry name" value="NnrS"/>
</dbReference>
<feature type="transmembrane region" description="Helical" evidence="1">
    <location>
        <begin position="318"/>
        <end position="338"/>
    </location>
</feature>
<reference evidence="2 3" key="2">
    <citation type="journal article" date="2010" name="Stand. Genomic Sci.">
        <title>Complete genome sequence of Sulfurospirillum deleyianum type strain (5175).</title>
        <authorList>
            <person name="Sikorski J."/>
            <person name="Lapidus A."/>
            <person name="Copeland A."/>
            <person name="Glavina Del Rio T."/>
            <person name="Nolan M."/>
            <person name="Lucas S."/>
            <person name="Chen F."/>
            <person name="Tice H."/>
            <person name="Cheng J.F."/>
            <person name="Saunders E."/>
            <person name="Bruce D."/>
            <person name="Goodwin L."/>
            <person name="Pitluck S."/>
            <person name="Ovchinnikova G."/>
            <person name="Pati A."/>
            <person name="Ivanova N."/>
            <person name="Mavromatis K."/>
            <person name="Chen A."/>
            <person name="Palaniappan K."/>
            <person name="Chain P."/>
            <person name="Land M."/>
            <person name="Hauser L."/>
            <person name="Chang Y.J."/>
            <person name="Jeffries C.D."/>
            <person name="Brettin T."/>
            <person name="Detter J.C."/>
            <person name="Han C."/>
            <person name="Rohde M."/>
            <person name="Lang E."/>
            <person name="Spring S."/>
            <person name="Goker M."/>
            <person name="Bristow J."/>
            <person name="Eisen J.A."/>
            <person name="Markowitz V."/>
            <person name="Hugenholtz P."/>
            <person name="Kyrpides N.C."/>
            <person name="Klenk H.P."/>
        </authorList>
    </citation>
    <scope>NUCLEOTIDE SEQUENCE [LARGE SCALE GENOMIC DNA]</scope>
    <source>
        <strain evidence="3">ATCC 51133 / DSM 6946 / 5175</strain>
    </source>
</reference>
<gene>
    <name evidence="2" type="ordered locus">Sdel_1555</name>
</gene>
<dbReference type="Proteomes" id="UP000002222">
    <property type="component" value="Chromosome"/>
</dbReference>
<dbReference type="EMBL" id="CP001816">
    <property type="protein sequence ID" value="ACZ12571.1"/>
    <property type="molecule type" value="Genomic_DNA"/>
</dbReference>
<feature type="transmembrane region" description="Helical" evidence="1">
    <location>
        <begin position="70"/>
        <end position="90"/>
    </location>
</feature>
<feature type="transmembrane region" description="Helical" evidence="1">
    <location>
        <begin position="252"/>
        <end position="271"/>
    </location>
</feature>